<keyword evidence="4 8" id="KW-0812">Transmembrane</keyword>
<evidence type="ECO:0000256" key="3">
    <source>
        <dbReference type="ARBA" id="ARBA00022475"/>
    </source>
</evidence>
<comment type="similarity">
    <text evidence="2">Belongs to the MscS (TC 1.A.23) family.</text>
</comment>
<feature type="domain" description="Mechanosensitive ion channel MscS" evidence="10">
    <location>
        <begin position="699"/>
        <end position="766"/>
    </location>
</feature>
<evidence type="ECO:0000313" key="16">
    <source>
        <dbReference type="Proteomes" id="UP000240624"/>
    </source>
</evidence>
<dbReference type="InterPro" id="IPR023408">
    <property type="entry name" value="MscS_beta-dom_sf"/>
</dbReference>
<evidence type="ECO:0000256" key="5">
    <source>
        <dbReference type="ARBA" id="ARBA00022989"/>
    </source>
</evidence>
<name>A0A1X6YYK3_9RHOB</name>
<dbReference type="Proteomes" id="UP000240624">
    <property type="component" value="Unassembled WGS sequence"/>
</dbReference>
<comment type="subcellular location">
    <subcellularLocation>
        <location evidence="1">Cell membrane</location>
        <topology evidence="1">Multi-pass membrane protein</topology>
    </subcellularLocation>
</comment>
<keyword evidence="6 8" id="KW-0472">Membrane</keyword>
<dbReference type="EMBL" id="FWFY01000003">
    <property type="protein sequence ID" value="SLN35559.1"/>
    <property type="molecule type" value="Genomic_DNA"/>
</dbReference>
<dbReference type="SUPFAM" id="SSF50182">
    <property type="entry name" value="Sm-like ribonucleoproteins"/>
    <property type="match status" value="1"/>
</dbReference>
<feature type="transmembrane region" description="Helical" evidence="8">
    <location>
        <begin position="333"/>
        <end position="357"/>
    </location>
</feature>
<reference evidence="13 16" key="2">
    <citation type="submission" date="2018-03" db="EMBL/GenBank/DDBJ databases">
        <title>Genomic Encyclopedia of Archaeal and Bacterial Type Strains, Phase II (KMG-II): from individual species to whole genera.</title>
        <authorList>
            <person name="Goeker M."/>
        </authorList>
    </citation>
    <scope>NUCLEOTIDE SEQUENCE [LARGE SCALE GENOMIC DNA]</scope>
    <source>
        <strain evidence="13 16">DSM 29956</strain>
    </source>
</reference>
<keyword evidence="9" id="KW-0732">Signal</keyword>
<evidence type="ECO:0000256" key="8">
    <source>
        <dbReference type="SAM" id="Phobius"/>
    </source>
</evidence>
<dbReference type="InterPro" id="IPR011014">
    <property type="entry name" value="MscS_channel_TM-2"/>
</dbReference>
<organism evidence="14 15">
    <name type="scientific">Limimaricola soesokkakensis</name>
    <dbReference type="NCBI Taxonomy" id="1343159"/>
    <lineage>
        <taxon>Bacteria</taxon>
        <taxon>Pseudomonadati</taxon>
        <taxon>Pseudomonadota</taxon>
        <taxon>Alphaproteobacteria</taxon>
        <taxon>Rhodobacterales</taxon>
        <taxon>Paracoccaceae</taxon>
        <taxon>Limimaricola</taxon>
    </lineage>
</organism>
<evidence type="ECO:0000256" key="1">
    <source>
        <dbReference type="ARBA" id="ARBA00004651"/>
    </source>
</evidence>
<dbReference type="SUPFAM" id="SSF82861">
    <property type="entry name" value="Mechanosensitive channel protein MscS (YggB), transmembrane region"/>
    <property type="match status" value="1"/>
</dbReference>
<feature type="transmembrane region" description="Helical" evidence="8">
    <location>
        <begin position="683"/>
        <end position="712"/>
    </location>
</feature>
<dbReference type="GO" id="GO:0008381">
    <property type="term" value="F:mechanosensitive monoatomic ion channel activity"/>
    <property type="evidence" value="ECO:0007669"/>
    <property type="project" value="UniProtKB-ARBA"/>
</dbReference>
<feature type="transmembrane region" description="Helical" evidence="8">
    <location>
        <begin position="441"/>
        <end position="460"/>
    </location>
</feature>
<evidence type="ECO:0000256" key="7">
    <source>
        <dbReference type="SAM" id="MobiDB-lite"/>
    </source>
</evidence>
<evidence type="ECO:0000259" key="11">
    <source>
        <dbReference type="Pfam" id="PF12607"/>
    </source>
</evidence>
<dbReference type="OrthoDB" id="9799209at2"/>
<evidence type="ECO:0000256" key="9">
    <source>
        <dbReference type="SAM" id="SignalP"/>
    </source>
</evidence>
<feature type="domain" description="Mechanosensitive ion channel MscS C-terminal" evidence="12">
    <location>
        <begin position="774"/>
        <end position="856"/>
    </location>
</feature>
<feature type="region of interest" description="Disordered" evidence="7">
    <location>
        <begin position="51"/>
        <end position="116"/>
    </location>
</feature>
<dbReference type="GO" id="GO:0005886">
    <property type="term" value="C:plasma membrane"/>
    <property type="evidence" value="ECO:0007669"/>
    <property type="project" value="UniProtKB-SubCell"/>
</dbReference>
<evidence type="ECO:0000256" key="2">
    <source>
        <dbReference type="ARBA" id="ARBA00008017"/>
    </source>
</evidence>
<dbReference type="InterPro" id="IPR010920">
    <property type="entry name" value="LSM_dom_sf"/>
</dbReference>
<dbReference type="RefSeq" id="WP_085895813.1">
    <property type="nucleotide sequence ID" value="NZ_FWFY01000003.1"/>
</dbReference>
<dbReference type="Gene3D" id="2.30.30.60">
    <property type="match status" value="1"/>
</dbReference>
<feature type="chain" id="PRO_5044568200" evidence="9">
    <location>
        <begin position="33"/>
        <end position="884"/>
    </location>
</feature>
<dbReference type="InterPro" id="IPR006685">
    <property type="entry name" value="MscS_channel_2nd"/>
</dbReference>
<feature type="signal peptide" evidence="9">
    <location>
        <begin position="1"/>
        <end position="32"/>
    </location>
</feature>
<dbReference type="Pfam" id="PF12607">
    <property type="entry name" value="DUF3772"/>
    <property type="match status" value="1"/>
</dbReference>
<feature type="transmembrane region" description="Helical" evidence="8">
    <location>
        <begin position="526"/>
        <end position="543"/>
    </location>
</feature>
<evidence type="ECO:0000313" key="15">
    <source>
        <dbReference type="Proteomes" id="UP000193495"/>
    </source>
</evidence>
<keyword evidence="3" id="KW-1003">Cell membrane</keyword>
<protein>
    <submittedName>
        <fullName evidence="14">Putative MscS family protein.1</fullName>
    </submittedName>
    <submittedName>
        <fullName evidence="13">Small-conductance mechanosensitive channel</fullName>
    </submittedName>
</protein>
<feature type="transmembrane region" description="Helical" evidence="8">
    <location>
        <begin position="369"/>
        <end position="388"/>
    </location>
</feature>
<evidence type="ECO:0000313" key="14">
    <source>
        <dbReference type="EMBL" id="SLN35559.1"/>
    </source>
</evidence>
<feature type="transmembrane region" description="Helical" evidence="8">
    <location>
        <begin position="417"/>
        <end position="435"/>
    </location>
</feature>
<proteinExistence type="inferred from homology"/>
<dbReference type="AlphaFoldDB" id="A0A1X6YYK3"/>
<dbReference type="InterPro" id="IPR022249">
    <property type="entry name" value="DUF3772"/>
</dbReference>
<sequence>MSARAAARKGARLARRLILPVWLLLGAGSAMAQGIDPAPGGLFDAPADATTEAQAGEAEPVPSDAPAASVEDALSPEVTGEAEGEGESVEALEEEASELTPATAYGPADATLPGTGPLAEVLAEDDVNWESWERTAARSEALSERGQGSDFALQRLRGDLVVWRDRFQQARGANSGRIGTVEAQLTTLGAAPEAGGEDESIAARRAALTEQLMRLRAPVRLADEAYAHADGLIREIDRLIRERRGRALGDRGPSPLNPGLWPSALVVAFERAEALRAELWAGWTSPARRVALAGVLAEVLFLGLLGGILMRAGLWARHLRRRILAADRRGSRALGFGVSLAQVALPFAGLVLVARALDLAGMNGPRAGALLEVLPLAGLAVLLARWMAGQFFGPEAAQPIAGIAPARQTRARRQAMLLGWTIALAQVSQALIATADAPEGAEAALLFPLQLLVAVPLFLLGRTLAGVVHDGAPATAPATPQPETARRDTTSVRQGLLSLLGKVAMAVAVISPVLSVLGFAALSEALLVPAIKTMMLIGVLVLLQRLVFDLWTVATGSEDLARDALVPVLIGLFLILAALPVLALVWGARPEDLAEVWTRFREGYSFGETRLQPTDLMWLLVIFVIGYALTRLVQRVLRSVVLPRTKLDLGGQNAVAVGFGYVGITSAAILAITTAGLDLSNLAIVAGALSVGIGFGLQNIVSNFVSGIILLIERPIGEGDWIEVNGQSGYVRDISVRSTRIETFDKTDVIVPNADLVSNHVTNWTRGNSVGRVIVPVGVAHGSDLEKVQEIMQEVADSHPLVLANPAAAVLFRGFGPSSLNFEIRAFLRDINFIIAVQSEMNHEIARRFKTAGITIPFPQQDLWLRNPETLRATESTAEEGGAG</sequence>
<dbReference type="Pfam" id="PF21082">
    <property type="entry name" value="MS_channel_3rd"/>
    <property type="match status" value="1"/>
</dbReference>
<evidence type="ECO:0000313" key="13">
    <source>
        <dbReference type="EMBL" id="PSK87895.1"/>
    </source>
</evidence>
<feature type="transmembrane region" description="Helical" evidence="8">
    <location>
        <begin position="496"/>
        <end position="520"/>
    </location>
</feature>
<evidence type="ECO:0000259" key="10">
    <source>
        <dbReference type="Pfam" id="PF00924"/>
    </source>
</evidence>
<keyword evidence="5 8" id="KW-1133">Transmembrane helix</keyword>
<feature type="compositionally biased region" description="Acidic residues" evidence="7">
    <location>
        <begin position="80"/>
        <end position="97"/>
    </location>
</feature>
<evidence type="ECO:0000256" key="4">
    <source>
        <dbReference type="ARBA" id="ARBA00022692"/>
    </source>
</evidence>
<feature type="transmembrane region" description="Helical" evidence="8">
    <location>
        <begin position="290"/>
        <end position="312"/>
    </location>
</feature>
<evidence type="ECO:0000256" key="6">
    <source>
        <dbReference type="ARBA" id="ARBA00023136"/>
    </source>
</evidence>
<dbReference type="InterPro" id="IPR049278">
    <property type="entry name" value="MS_channel_C"/>
</dbReference>
<gene>
    <name evidence="13" type="ORF">CLV79_102386</name>
    <name evidence="14" type="ORF">LOS8367_01468</name>
</gene>
<dbReference type="Proteomes" id="UP000193495">
    <property type="component" value="Unassembled WGS sequence"/>
</dbReference>
<feature type="transmembrane region" description="Helical" evidence="8">
    <location>
        <begin position="564"/>
        <end position="588"/>
    </location>
</feature>
<dbReference type="InterPro" id="IPR011066">
    <property type="entry name" value="MscS_channel_C_sf"/>
</dbReference>
<dbReference type="Gene3D" id="1.10.287.1260">
    <property type="match status" value="1"/>
</dbReference>
<dbReference type="EMBL" id="PYGB01000002">
    <property type="protein sequence ID" value="PSK87895.1"/>
    <property type="molecule type" value="Genomic_DNA"/>
</dbReference>
<keyword evidence="16" id="KW-1185">Reference proteome</keyword>
<feature type="domain" description="DUF3772" evidence="11">
    <location>
        <begin position="220"/>
        <end position="278"/>
    </location>
</feature>
<evidence type="ECO:0000259" key="12">
    <source>
        <dbReference type="Pfam" id="PF21082"/>
    </source>
</evidence>
<feature type="transmembrane region" description="Helical" evidence="8">
    <location>
        <begin position="616"/>
        <end position="633"/>
    </location>
</feature>
<dbReference type="PANTHER" id="PTHR30347:SF1">
    <property type="entry name" value="MECHANOSENSITIVE CHANNEL MSCK"/>
    <property type="match status" value="1"/>
</dbReference>
<feature type="transmembrane region" description="Helical" evidence="8">
    <location>
        <begin position="654"/>
        <end position="677"/>
    </location>
</feature>
<dbReference type="Gene3D" id="3.30.70.100">
    <property type="match status" value="1"/>
</dbReference>
<dbReference type="Pfam" id="PF00924">
    <property type="entry name" value="MS_channel_2nd"/>
    <property type="match status" value="1"/>
</dbReference>
<dbReference type="InterPro" id="IPR052702">
    <property type="entry name" value="MscS-like_channel"/>
</dbReference>
<accession>A0A1X6YYK3</accession>
<dbReference type="PANTHER" id="PTHR30347">
    <property type="entry name" value="POTASSIUM CHANNEL RELATED"/>
    <property type="match status" value="1"/>
</dbReference>
<dbReference type="SUPFAM" id="SSF82689">
    <property type="entry name" value="Mechanosensitive channel protein MscS (YggB), C-terminal domain"/>
    <property type="match status" value="1"/>
</dbReference>
<reference evidence="14 15" key="1">
    <citation type="submission" date="2017-03" db="EMBL/GenBank/DDBJ databases">
        <authorList>
            <person name="Afonso C.L."/>
            <person name="Miller P.J."/>
            <person name="Scott M.A."/>
            <person name="Spackman E."/>
            <person name="Goraichik I."/>
            <person name="Dimitrov K.M."/>
            <person name="Suarez D.L."/>
            <person name="Swayne D.E."/>
        </authorList>
    </citation>
    <scope>NUCLEOTIDE SEQUENCE [LARGE SCALE GENOMIC DNA]</scope>
    <source>
        <strain evidence="14 15">CECT 8367</strain>
    </source>
</reference>